<keyword evidence="1" id="KW-0812">Transmembrane</keyword>
<proteinExistence type="predicted"/>
<feature type="transmembrane region" description="Helical" evidence="1">
    <location>
        <begin position="29"/>
        <end position="53"/>
    </location>
</feature>
<feature type="transmembrane region" description="Helical" evidence="1">
    <location>
        <begin position="60"/>
        <end position="78"/>
    </location>
</feature>
<evidence type="ECO:0000313" key="3">
    <source>
        <dbReference type="Proteomes" id="UP000626109"/>
    </source>
</evidence>
<feature type="transmembrane region" description="Helical" evidence="1">
    <location>
        <begin position="90"/>
        <end position="106"/>
    </location>
</feature>
<evidence type="ECO:0000256" key="1">
    <source>
        <dbReference type="SAM" id="Phobius"/>
    </source>
</evidence>
<evidence type="ECO:0000313" key="2">
    <source>
        <dbReference type="EMBL" id="CAE8656238.1"/>
    </source>
</evidence>
<feature type="non-terminal residue" evidence="2">
    <location>
        <position position="240"/>
    </location>
</feature>
<feature type="non-terminal residue" evidence="2">
    <location>
        <position position="1"/>
    </location>
</feature>
<protein>
    <submittedName>
        <fullName evidence="2">Uncharacterized protein</fullName>
    </submittedName>
</protein>
<keyword evidence="1" id="KW-0472">Membrane</keyword>
<dbReference type="AlphaFoldDB" id="A0A813IS10"/>
<gene>
    <name evidence="2" type="ORF">PGLA2088_LOCUS12048</name>
</gene>
<dbReference type="Proteomes" id="UP000626109">
    <property type="component" value="Unassembled WGS sequence"/>
</dbReference>
<accession>A0A813IS10</accession>
<sequence>FKYTIVFWMGVHLIRGCMAYGFAHAQSDLITICMLYPIVLCLIWTVTFVAVALAGLSMHLWQSVLGFSAVLGVMLLVSSRLCIWVNKGDLPLLVILTWLHLVRAAFRVARRWLRYVQCLTSSGGGLREQTSFPKIKFAVDPNSSPDLRKTYSVERRFGRIAIRLFLLICGSFSIVLTSLVVMAGVQQRRGLFVGDIVWWRSLEDGRSVEIVNAGASVLTLGANISSSVQEFGPSAVLAPE</sequence>
<organism evidence="2 3">
    <name type="scientific">Polarella glacialis</name>
    <name type="common">Dinoflagellate</name>
    <dbReference type="NCBI Taxonomy" id="89957"/>
    <lineage>
        <taxon>Eukaryota</taxon>
        <taxon>Sar</taxon>
        <taxon>Alveolata</taxon>
        <taxon>Dinophyceae</taxon>
        <taxon>Suessiales</taxon>
        <taxon>Suessiaceae</taxon>
        <taxon>Polarella</taxon>
    </lineage>
</organism>
<reference evidence="2" key="1">
    <citation type="submission" date="2021-02" db="EMBL/GenBank/DDBJ databases">
        <authorList>
            <person name="Dougan E. K."/>
            <person name="Rhodes N."/>
            <person name="Thang M."/>
            <person name="Chan C."/>
        </authorList>
    </citation>
    <scope>NUCLEOTIDE SEQUENCE</scope>
</reference>
<name>A0A813IS10_POLGL</name>
<feature type="transmembrane region" description="Helical" evidence="1">
    <location>
        <begin position="164"/>
        <end position="185"/>
    </location>
</feature>
<keyword evidence="1" id="KW-1133">Transmembrane helix</keyword>
<dbReference type="EMBL" id="CAJNNW010014118">
    <property type="protein sequence ID" value="CAE8656238.1"/>
    <property type="molecule type" value="Genomic_DNA"/>
</dbReference>
<comment type="caution">
    <text evidence="2">The sequence shown here is derived from an EMBL/GenBank/DDBJ whole genome shotgun (WGS) entry which is preliminary data.</text>
</comment>